<dbReference type="OMA" id="DKVMGMT"/>
<evidence type="ECO:0000256" key="1">
    <source>
        <dbReference type="ARBA" id="ARBA00004496"/>
    </source>
</evidence>
<comment type="catalytic activity">
    <reaction evidence="22">
        <text>pentan-2-one + NADP(+) = (E)-pent-3-en-2-one + NADPH + H(+)</text>
        <dbReference type="Rhea" id="RHEA:50788"/>
        <dbReference type="ChEBI" id="CHEBI:15378"/>
        <dbReference type="ChEBI" id="CHEBI:16472"/>
        <dbReference type="ChEBI" id="CHEBI:57783"/>
        <dbReference type="ChEBI" id="CHEBI:58349"/>
        <dbReference type="ChEBI" id="CHEBI:145276"/>
    </reaction>
    <physiologicalReaction direction="right-to-left" evidence="22">
        <dbReference type="Rhea" id="RHEA:50790"/>
    </physiologicalReaction>
</comment>
<comment type="catalytic activity">
    <reaction evidence="27">
        <text>13,14-dihydro-15-oxo-PGF2alpha + NADP(+) = 15-oxoprostaglandin F2alpha + NADPH + H(+)</text>
        <dbReference type="Rhea" id="RHEA:50588"/>
        <dbReference type="ChEBI" id="CHEBI:15378"/>
        <dbReference type="ChEBI" id="CHEBI:57783"/>
        <dbReference type="ChEBI" id="CHEBI:58349"/>
        <dbReference type="ChEBI" id="CHEBI:133374"/>
        <dbReference type="ChEBI" id="CHEBI:133409"/>
    </reaction>
    <physiologicalReaction direction="right-to-left" evidence="27">
        <dbReference type="Rhea" id="RHEA:50590"/>
    </physiologicalReaction>
</comment>
<dbReference type="Gene3D" id="3.40.50.720">
    <property type="entry name" value="NAD(P)-binding Rossmann-like Domain"/>
    <property type="match status" value="1"/>
</dbReference>
<comment type="catalytic activity">
    <reaction evidence="25">
        <text>dodecanal + NADP(+) = (2E)-dodecenal + NADPH + H(+)</text>
        <dbReference type="Rhea" id="RHEA:50784"/>
        <dbReference type="ChEBI" id="CHEBI:15378"/>
        <dbReference type="ChEBI" id="CHEBI:27836"/>
        <dbReference type="ChEBI" id="CHEBI:57783"/>
        <dbReference type="ChEBI" id="CHEBI:58349"/>
        <dbReference type="ChEBI" id="CHEBI:133741"/>
    </reaction>
    <physiologicalReaction direction="right-to-left" evidence="25">
        <dbReference type="Rhea" id="RHEA:50786"/>
    </physiologicalReaction>
</comment>
<comment type="similarity">
    <text evidence="2">Belongs to the NADP-dependent oxidoreductase L4BD family.</text>
</comment>
<comment type="catalytic activity">
    <reaction evidence="31">
        <text>(5S,12S)-dihydroxy-(6E,10E,12E,14Z)-eicosatetraenoate + NADP(+) = 12-oxo-(5S)-hydroxy-(6E,8E,10E,14Z)-eicosatetraenoate + NADPH + H(+)</text>
        <dbReference type="Rhea" id="RHEA:51212"/>
        <dbReference type="ChEBI" id="CHEBI:15378"/>
        <dbReference type="ChEBI" id="CHEBI:57783"/>
        <dbReference type="ChEBI" id="CHEBI:58349"/>
        <dbReference type="ChEBI" id="CHEBI:133974"/>
        <dbReference type="ChEBI" id="CHEBI:133975"/>
    </reaction>
    <physiologicalReaction direction="left-to-right" evidence="31">
        <dbReference type="Rhea" id="RHEA:51213"/>
    </physiologicalReaction>
</comment>
<comment type="catalytic activity">
    <reaction evidence="24">
        <text>13,14-dihydro-15-oxo-prostaglandin F1alpha + NADP(+) = 15-oxoprostaglandin F1alpha + NADPH + H(+)</text>
        <dbReference type="Rhea" id="RHEA:50592"/>
        <dbReference type="ChEBI" id="CHEBI:15378"/>
        <dbReference type="ChEBI" id="CHEBI:57783"/>
        <dbReference type="ChEBI" id="CHEBI:58349"/>
        <dbReference type="ChEBI" id="CHEBI:79072"/>
        <dbReference type="ChEBI" id="CHEBI:133411"/>
    </reaction>
    <physiologicalReaction direction="right-to-left" evidence="24">
        <dbReference type="Rhea" id="RHEA:50594"/>
    </physiologicalReaction>
</comment>
<dbReference type="SMART" id="SM00829">
    <property type="entry name" value="PKS_ER"/>
    <property type="match status" value="1"/>
</dbReference>
<dbReference type="AlphaFoldDB" id="A0A026W461"/>
<dbReference type="CDD" id="cd08294">
    <property type="entry name" value="leukotriene_B4_DH_like"/>
    <property type="match status" value="1"/>
</dbReference>
<sequence>MVKAKKYVLIKYFEGEPKATDLKFVEEELPPLQNEEFLVKAEYLSVDPYMRPYTQNFPLGTTMIGSQVARIMESKHPDFPVGKRVIGYLGWRDYTIVGPSNFSKVSQNTLLPVGRIDILPDIGDLSPSLALGALGMPGITAYFGLMEICKPKPGETIVISGAAGAVGSHVGQIAKNLGLTVIGICGSDEKCKWLTDELGFDVAINYKTKSIAKSLRKAAPQGIDCYFDNVGGETSSIVMYQMKQFGRVAVCGTISNYNYDLELLPKSTDVLTAILMHRLKVEGFVVSQWMDRWTEGIQQNLQWIREDKLRYRETVTKGFENMFDAFIGMLRGGNIGKAIVQV</sequence>
<evidence type="ECO:0000256" key="5">
    <source>
        <dbReference type="ARBA" id="ARBA00012410"/>
    </source>
</evidence>
<evidence type="ECO:0000256" key="24">
    <source>
        <dbReference type="ARBA" id="ARBA00047878"/>
    </source>
</evidence>
<dbReference type="PANTHER" id="PTHR43205:SF7">
    <property type="entry name" value="PROSTAGLANDIN REDUCTASE 1"/>
    <property type="match status" value="1"/>
</dbReference>
<comment type="catalytic activity">
    <reaction evidence="32">
        <text>13,14-dihydro-15-oxo-prostaglandin E1 + NADP(+) = 15-oxoprostaglandin E1 + NADPH + H(+)</text>
        <dbReference type="Rhea" id="RHEA:50584"/>
        <dbReference type="ChEBI" id="CHEBI:15378"/>
        <dbReference type="ChEBI" id="CHEBI:57401"/>
        <dbReference type="ChEBI" id="CHEBI:57783"/>
        <dbReference type="ChEBI" id="CHEBI:58349"/>
        <dbReference type="ChEBI" id="CHEBI:133408"/>
    </reaction>
    <physiologicalReaction direction="right-to-left" evidence="32">
        <dbReference type="Rhea" id="RHEA:50586"/>
    </physiologicalReaction>
</comment>
<comment type="catalytic activity">
    <reaction evidence="34">
        <text>hexanal + NADP(+) = (E)-hex-2-enal + NADPH + H(+)</text>
        <dbReference type="Rhea" id="RHEA:50776"/>
        <dbReference type="ChEBI" id="CHEBI:15378"/>
        <dbReference type="ChEBI" id="CHEBI:28913"/>
        <dbReference type="ChEBI" id="CHEBI:57783"/>
        <dbReference type="ChEBI" id="CHEBI:58349"/>
        <dbReference type="ChEBI" id="CHEBI:88528"/>
    </reaction>
    <physiologicalReaction direction="right-to-left" evidence="34">
        <dbReference type="Rhea" id="RHEA:50778"/>
    </physiologicalReaction>
</comment>
<evidence type="ECO:0000256" key="32">
    <source>
        <dbReference type="ARBA" id="ARBA00049070"/>
    </source>
</evidence>
<keyword evidence="12" id="KW-0007">Acetylation</keyword>
<keyword evidence="9" id="KW-0597">Phosphoprotein</keyword>
<reference evidence="36 37" key="1">
    <citation type="journal article" date="2014" name="Curr. Biol.">
        <title>The genome of the clonal raider ant Cerapachys biroi.</title>
        <authorList>
            <person name="Oxley P.R."/>
            <person name="Ji L."/>
            <person name="Fetter-Pruneda I."/>
            <person name="McKenzie S.K."/>
            <person name="Li C."/>
            <person name="Hu H."/>
            <person name="Zhang G."/>
            <person name="Kronauer D.J."/>
        </authorList>
    </citation>
    <scope>NUCLEOTIDE SEQUENCE [LARGE SCALE GENOMIC DNA]</scope>
</reference>
<keyword evidence="7" id="KW-0963">Cytoplasm</keyword>
<dbReference type="SUPFAM" id="SSF50129">
    <property type="entry name" value="GroES-like"/>
    <property type="match status" value="2"/>
</dbReference>
<evidence type="ECO:0000259" key="35">
    <source>
        <dbReference type="SMART" id="SM00829"/>
    </source>
</evidence>
<dbReference type="GO" id="GO:0005737">
    <property type="term" value="C:cytoplasm"/>
    <property type="evidence" value="ECO:0007669"/>
    <property type="project" value="UniProtKB-SubCell"/>
</dbReference>
<evidence type="ECO:0000256" key="25">
    <source>
        <dbReference type="ARBA" id="ARBA00047903"/>
    </source>
</evidence>
<keyword evidence="8" id="KW-0644">Prostaglandin metabolism</keyword>
<dbReference type="SUPFAM" id="SSF51735">
    <property type="entry name" value="NAD(P)-binding Rossmann-fold domains"/>
    <property type="match status" value="1"/>
</dbReference>
<dbReference type="GO" id="GO:0032440">
    <property type="term" value="F:2-alkenal reductase [NAD(P)H] activity"/>
    <property type="evidence" value="ECO:0007669"/>
    <property type="project" value="UniProtKB-EC"/>
</dbReference>
<evidence type="ECO:0000256" key="9">
    <source>
        <dbReference type="ARBA" id="ARBA00022553"/>
    </source>
</evidence>
<evidence type="ECO:0000256" key="3">
    <source>
        <dbReference type="ARBA" id="ARBA00011852"/>
    </source>
</evidence>
<evidence type="ECO:0000256" key="26">
    <source>
        <dbReference type="ARBA" id="ARBA00048066"/>
    </source>
</evidence>
<evidence type="ECO:0000256" key="12">
    <source>
        <dbReference type="ARBA" id="ARBA00022990"/>
    </source>
</evidence>
<dbReference type="EC" id="1.3.1.74" evidence="5"/>
<evidence type="ECO:0000256" key="29">
    <source>
        <dbReference type="ARBA" id="ARBA00048591"/>
    </source>
</evidence>
<evidence type="ECO:0000256" key="19">
    <source>
        <dbReference type="ARBA" id="ARBA00033119"/>
    </source>
</evidence>
<dbReference type="GO" id="GO:0047522">
    <property type="term" value="F:15-oxoprostaglandin 13-reductase [NAD(P)+] activity"/>
    <property type="evidence" value="ECO:0007669"/>
    <property type="project" value="UniProtKB-EC"/>
</dbReference>
<keyword evidence="13" id="KW-0560">Oxidoreductase</keyword>
<dbReference type="OrthoDB" id="809632at2759"/>
<dbReference type="EC" id="1.3.1.48" evidence="4"/>
<accession>A0A026W461</accession>
<dbReference type="Pfam" id="PF16884">
    <property type="entry name" value="ADH_N_2"/>
    <property type="match status" value="1"/>
</dbReference>
<dbReference type="InterPro" id="IPR045010">
    <property type="entry name" value="MDR_fam"/>
</dbReference>
<evidence type="ECO:0000256" key="31">
    <source>
        <dbReference type="ARBA" id="ARBA00049068"/>
    </source>
</evidence>
<dbReference type="Proteomes" id="UP000053097">
    <property type="component" value="Unassembled WGS sequence"/>
</dbReference>
<evidence type="ECO:0000256" key="14">
    <source>
        <dbReference type="ARBA" id="ARBA00023098"/>
    </source>
</evidence>
<name>A0A026W461_OOCBI</name>
<proteinExistence type="inferred from homology"/>
<evidence type="ECO:0000256" key="28">
    <source>
        <dbReference type="ARBA" id="ARBA00048387"/>
    </source>
</evidence>
<dbReference type="FunFam" id="3.40.50.720:FF:000121">
    <property type="entry name" value="Prostaglandin reductase 2"/>
    <property type="match status" value="1"/>
</dbReference>
<dbReference type="InterPro" id="IPR014190">
    <property type="entry name" value="PTGR1"/>
</dbReference>
<evidence type="ECO:0000256" key="11">
    <source>
        <dbReference type="ARBA" id="ARBA00022857"/>
    </source>
</evidence>
<evidence type="ECO:0000256" key="13">
    <source>
        <dbReference type="ARBA" id="ARBA00023002"/>
    </source>
</evidence>
<dbReference type="PANTHER" id="PTHR43205">
    <property type="entry name" value="PROSTAGLANDIN REDUCTASE"/>
    <property type="match status" value="1"/>
</dbReference>
<evidence type="ECO:0000256" key="6">
    <source>
        <dbReference type="ARBA" id="ARBA00020651"/>
    </source>
</evidence>
<evidence type="ECO:0000256" key="22">
    <source>
        <dbReference type="ARBA" id="ARBA00047742"/>
    </source>
</evidence>
<dbReference type="Pfam" id="PF00107">
    <property type="entry name" value="ADH_zinc_N"/>
    <property type="match status" value="1"/>
</dbReference>
<comment type="catalytic activity">
    <reaction evidence="28">
        <text>4-hydroxynonanal + NADP(+) = (E)-4-hydroxynon-2-enal + NADPH + H(+)</text>
        <dbReference type="Rhea" id="RHEA:64736"/>
        <dbReference type="ChEBI" id="CHEBI:15378"/>
        <dbReference type="ChEBI" id="CHEBI:57783"/>
        <dbReference type="ChEBI" id="CHEBI:58349"/>
        <dbReference type="ChEBI" id="CHEBI:58968"/>
        <dbReference type="ChEBI" id="CHEBI:156112"/>
    </reaction>
    <physiologicalReaction direction="right-to-left" evidence="28">
        <dbReference type="Rhea" id="RHEA:64738"/>
    </physiologicalReaction>
</comment>
<comment type="catalytic activity">
    <reaction evidence="30">
        <text>6-trans-leukotriene B4 + NADP(+) = 12-oxo-(5S)-hydroxy-(6E,8E,10E,14Z)-eicosatetraenoate + NADPH + H(+)</text>
        <dbReference type="Rhea" id="RHEA:51204"/>
        <dbReference type="ChEBI" id="CHEBI:15378"/>
        <dbReference type="ChEBI" id="CHEBI:57783"/>
        <dbReference type="ChEBI" id="CHEBI:58349"/>
        <dbReference type="ChEBI" id="CHEBI:90723"/>
        <dbReference type="ChEBI" id="CHEBI:133974"/>
    </reaction>
    <physiologicalReaction direction="left-to-right" evidence="30">
        <dbReference type="Rhea" id="RHEA:51205"/>
    </physiologicalReaction>
</comment>
<evidence type="ECO:0000256" key="16">
    <source>
        <dbReference type="ARBA" id="ARBA00031851"/>
    </source>
</evidence>
<keyword evidence="15" id="KW-0379">Hydroxylation</keyword>
<evidence type="ECO:0000256" key="30">
    <source>
        <dbReference type="ARBA" id="ARBA00048953"/>
    </source>
</evidence>
<evidence type="ECO:0000313" key="36">
    <source>
        <dbReference type="EMBL" id="EZA50798.1"/>
    </source>
</evidence>
<dbReference type="Gene3D" id="3.90.180.10">
    <property type="entry name" value="Medium-chain alcohol dehydrogenases, catalytic domain"/>
    <property type="match status" value="1"/>
</dbReference>
<evidence type="ECO:0000256" key="18">
    <source>
        <dbReference type="ARBA" id="ARBA00032297"/>
    </source>
</evidence>
<comment type="catalytic activity">
    <reaction evidence="26">
        <text>nonan-2-one + NADP(+) = (3E)-nonen-2-one + NADPH + H(+)</text>
        <dbReference type="Rhea" id="RHEA:50616"/>
        <dbReference type="ChEBI" id="CHEBI:15378"/>
        <dbReference type="ChEBI" id="CHEBI:57783"/>
        <dbReference type="ChEBI" id="CHEBI:58349"/>
        <dbReference type="ChEBI" id="CHEBI:77927"/>
        <dbReference type="ChEBI" id="CHEBI:133457"/>
    </reaction>
    <physiologicalReaction direction="right-to-left" evidence="26">
        <dbReference type="Rhea" id="RHEA:50618"/>
    </physiologicalReaction>
</comment>
<evidence type="ECO:0000256" key="23">
    <source>
        <dbReference type="ARBA" id="ARBA00047871"/>
    </source>
</evidence>
<evidence type="ECO:0000256" key="8">
    <source>
        <dbReference type="ARBA" id="ARBA00022501"/>
    </source>
</evidence>
<dbReference type="InterPro" id="IPR011032">
    <property type="entry name" value="GroES-like_sf"/>
</dbReference>
<evidence type="ECO:0000256" key="4">
    <source>
        <dbReference type="ARBA" id="ARBA00011981"/>
    </source>
</evidence>
<dbReference type="InterPro" id="IPR041694">
    <property type="entry name" value="ADH_N_2"/>
</dbReference>
<comment type="catalytic activity">
    <reaction evidence="20">
        <text>octanal + NADP(+) = (2E)-octenal + NADPH + H(+)</text>
        <dbReference type="Rhea" id="RHEA:50780"/>
        <dbReference type="ChEBI" id="CHEBI:15378"/>
        <dbReference type="ChEBI" id="CHEBI:17935"/>
        <dbReference type="ChEBI" id="CHEBI:57783"/>
        <dbReference type="ChEBI" id="CHEBI:58349"/>
        <dbReference type="ChEBI" id="CHEBI:61748"/>
    </reaction>
    <physiologicalReaction direction="right-to-left" evidence="20">
        <dbReference type="Rhea" id="RHEA:50782"/>
    </physiologicalReaction>
</comment>
<evidence type="ECO:0000256" key="27">
    <source>
        <dbReference type="ARBA" id="ARBA00048290"/>
    </source>
</evidence>
<comment type="catalytic activity">
    <reaction evidence="29">
        <text>20-hydroxy-leukotriene B4 + NADP(+) = 12-oxo-20-hydroxy-leukotriene B4 + NADPH + H(+)</text>
        <dbReference type="Rhea" id="RHEA:51208"/>
        <dbReference type="ChEBI" id="CHEBI:15378"/>
        <dbReference type="ChEBI" id="CHEBI:57460"/>
        <dbReference type="ChEBI" id="CHEBI:57783"/>
        <dbReference type="ChEBI" id="CHEBI:58349"/>
        <dbReference type="ChEBI" id="CHEBI:133346"/>
    </reaction>
    <physiologicalReaction direction="left-to-right" evidence="29">
        <dbReference type="Rhea" id="RHEA:51209"/>
    </physiologicalReaction>
</comment>
<evidence type="ECO:0000256" key="2">
    <source>
        <dbReference type="ARBA" id="ARBA00010460"/>
    </source>
</evidence>
<evidence type="ECO:0000256" key="20">
    <source>
        <dbReference type="ARBA" id="ARBA00047461"/>
    </source>
</evidence>
<dbReference type="InterPro" id="IPR013149">
    <property type="entry name" value="ADH-like_C"/>
</dbReference>
<evidence type="ECO:0000256" key="10">
    <source>
        <dbReference type="ARBA" id="ARBA00022832"/>
    </source>
</evidence>
<feature type="domain" description="Enoyl reductase (ER)" evidence="35">
    <location>
        <begin position="19"/>
        <end position="340"/>
    </location>
</feature>
<keyword evidence="37" id="KW-1185">Reference proteome</keyword>
<comment type="subunit">
    <text evidence="3">Monomer or homodimer.</text>
</comment>
<organism evidence="36 37">
    <name type="scientific">Ooceraea biroi</name>
    <name type="common">Clonal raider ant</name>
    <name type="synonym">Cerapachys biroi</name>
    <dbReference type="NCBI Taxonomy" id="2015173"/>
    <lineage>
        <taxon>Eukaryota</taxon>
        <taxon>Metazoa</taxon>
        <taxon>Ecdysozoa</taxon>
        <taxon>Arthropoda</taxon>
        <taxon>Hexapoda</taxon>
        <taxon>Insecta</taxon>
        <taxon>Pterygota</taxon>
        <taxon>Neoptera</taxon>
        <taxon>Endopterygota</taxon>
        <taxon>Hymenoptera</taxon>
        <taxon>Apocrita</taxon>
        <taxon>Aculeata</taxon>
        <taxon>Formicoidea</taxon>
        <taxon>Formicidae</taxon>
        <taxon>Dorylinae</taxon>
        <taxon>Ooceraea</taxon>
    </lineage>
</organism>
<keyword evidence="10" id="KW-0276">Fatty acid metabolism</keyword>
<evidence type="ECO:0000256" key="15">
    <source>
        <dbReference type="ARBA" id="ARBA00023278"/>
    </source>
</evidence>
<protein>
    <recommendedName>
        <fullName evidence="6">Prostaglandin reductase 1</fullName>
        <ecNumber evidence="4">1.3.1.48</ecNumber>
        <ecNumber evidence="5">1.3.1.74</ecNumber>
    </recommendedName>
    <alternativeName>
        <fullName evidence="19">15-oxoprostaglandin 13-reductase</fullName>
    </alternativeName>
    <alternativeName>
        <fullName evidence="17">Dithiolethione-inducible gene 1 protein</fullName>
    </alternativeName>
    <alternativeName>
        <fullName evidence="16">Leukotriene B4 12-hydroxydehydrogenase</fullName>
    </alternativeName>
    <alternativeName>
        <fullName evidence="18">NAD(P)H-dependent alkenal/one oxidoreductase</fullName>
    </alternativeName>
</protein>
<evidence type="ECO:0000256" key="7">
    <source>
        <dbReference type="ARBA" id="ARBA00022490"/>
    </source>
</evidence>
<comment type="catalytic activity">
    <reaction evidence="21">
        <text>decanal + NADP(+) = (2E)-decenal + NADPH + H(+)</text>
        <dbReference type="Rhea" id="RHEA:50612"/>
        <dbReference type="ChEBI" id="CHEBI:15378"/>
        <dbReference type="ChEBI" id="CHEBI:31457"/>
        <dbReference type="ChEBI" id="CHEBI:57783"/>
        <dbReference type="ChEBI" id="CHEBI:58349"/>
        <dbReference type="ChEBI" id="CHEBI:133455"/>
    </reaction>
    <physiologicalReaction direction="right-to-left" evidence="21">
        <dbReference type="Rhea" id="RHEA:50614"/>
    </physiologicalReaction>
</comment>
<comment type="catalytic activity">
    <reaction evidence="33">
        <text>an n-alkanal + NADP(+) = an alk-2-enal + NADPH + H(+)</text>
        <dbReference type="Rhea" id="RHEA:13737"/>
        <dbReference type="ChEBI" id="CHEBI:12834"/>
        <dbReference type="ChEBI" id="CHEBI:13757"/>
        <dbReference type="ChEBI" id="CHEBI:15378"/>
        <dbReference type="ChEBI" id="CHEBI:57783"/>
        <dbReference type="ChEBI" id="CHEBI:58349"/>
        <dbReference type="EC" id="1.3.1.74"/>
    </reaction>
    <physiologicalReaction direction="right-to-left" evidence="33">
        <dbReference type="Rhea" id="RHEA:13739"/>
    </physiologicalReaction>
</comment>
<evidence type="ECO:0000256" key="33">
    <source>
        <dbReference type="ARBA" id="ARBA00049179"/>
    </source>
</evidence>
<evidence type="ECO:0000256" key="34">
    <source>
        <dbReference type="ARBA" id="ARBA00049368"/>
    </source>
</evidence>
<dbReference type="STRING" id="2015173.A0A026W461"/>
<keyword evidence="14" id="KW-0443">Lipid metabolism</keyword>
<evidence type="ECO:0000313" key="37">
    <source>
        <dbReference type="Proteomes" id="UP000053097"/>
    </source>
</evidence>
<gene>
    <name evidence="36" type="ORF">X777_11064</name>
</gene>
<evidence type="ECO:0000256" key="21">
    <source>
        <dbReference type="ARBA" id="ARBA00047617"/>
    </source>
</evidence>
<dbReference type="InterPro" id="IPR036291">
    <property type="entry name" value="NAD(P)-bd_dom_sf"/>
</dbReference>
<comment type="subcellular location">
    <subcellularLocation>
        <location evidence="1">Cytoplasm</location>
    </subcellularLocation>
</comment>
<evidence type="ECO:0000256" key="17">
    <source>
        <dbReference type="ARBA" id="ARBA00032255"/>
    </source>
</evidence>
<dbReference type="EMBL" id="KK107446">
    <property type="protein sequence ID" value="EZA50798.1"/>
    <property type="molecule type" value="Genomic_DNA"/>
</dbReference>
<dbReference type="InterPro" id="IPR020843">
    <property type="entry name" value="ER"/>
</dbReference>
<comment type="catalytic activity">
    <reaction evidence="23">
        <text>leukotriene B4 + NADP(+) = 12-oxo-leukotriene B4 + NADPH + H(+)</text>
        <dbReference type="Rhea" id="RHEA:50608"/>
        <dbReference type="ChEBI" id="CHEBI:15378"/>
        <dbReference type="ChEBI" id="CHEBI:57461"/>
        <dbReference type="ChEBI" id="CHEBI:57783"/>
        <dbReference type="ChEBI" id="CHEBI:58349"/>
        <dbReference type="ChEBI" id="CHEBI:133309"/>
    </reaction>
    <physiologicalReaction direction="left-to-right" evidence="23">
        <dbReference type="Rhea" id="RHEA:50609"/>
    </physiologicalReaction>
</comment>
<keyword evidence="11" id="KW-0521">NADP</keyword>
<dbReference type="GO" id="GO:0006693">
    <property type="term" value="P:prostaglandin metabolic process"/>
    <property type="evidence" value="ECO:0007669"/>
    <property type="project" value="UniProtKB-KW"/>
</dbReference>